<keyword evidence="6" id="KW-1185">Reference proteome</keyword>
<dbReference type="Pfam" id="PF24922">
    <property type="entry name" value="ACBP4_C"/>
    <property type="match status" value="1"/>
</dbReference>
<evidence type="ECO:0000259" key="4">
    <source>
        <dbReference type="Pfam" id="PF24922"/>
    </source>
</evidence>
<evidence type="ECO:0000313" key="5">
    <source>
        <dbReference type="EMBL" id="KAL3520786.1"/>
    </source>
</evidence>
<dbReference type="EMBL" id="JBJUIK010000008">
    <property type="protein sequence ID" value="KAL3520786.1"/>
    <property type="molecule type" value="Genomic_DNA"/>
</dbReference>
<sequence>MGTDGQNWHLTVSYDQWVEVPVPGPRPAARYKHAATVVDQKLYITGGSRNGRYLSDVQAFDLKDLTWSTIKLKSELDAVKVNDGIKFEVLPAIAGHSMIKWENKLVLLAGHSKHVSDGVAVRFIDLETYHSGVIETYGKVPVARGGQSVTLVGSKLVMIGGEDRNRRLLNDVQILDLETMTWSAVETTQTPPAPRFDHAAALHTERYLLIFGGCSHSVFFSDLHVLDLQTMEWSQPQIQGDLVRPRAGHTGVTIDENWYIVGGGDNKSGAPDTLVLNMSKLSVSVLTSVKGREPLASEGLSVSSTVLDAEKFLVAFGGYNGKYNDEVFVMRPKLKDALPPKIFQSPAAAAAAASVTVAYALANPEKLDFPEREDSNFKVIQMDHSQQDLSVEIGKIREEKRLLESSLADLRSENSTLKAKIEEVNGTHAELSKELHSVQGQLVAERSRCAKLEALIAELQKDLESLQSIEGELQVLRKQKSEFERDMELAAAAAQRQNSGGVWRWIAG</sequence>
<proteinExistence type="predicted"/>
<accession>A0ABD2ZN05</accession>
<keyword evidence="1" id="KW-0880">Kelch repeat</keyword>
<dbReference type="SUPFAM" id="SSF90257">
    <property type="entry name" value="Myosin rod fragments"/>
    <property type="match status" value="1"/>
</dbReference>
<feature type="domain" description="Acyl-CoA-binding" evidence="4">
    <location>
        <begin position="391"/>
        <end position="491"/>
    </location>
</feature>
<dbReference type="AlphaFoldDB" id="A0ABD2ZN05"/>
<protein>
    <recommendedName>
        <fullName evidence="4">Acyl-CoA-binding domain-containing protein</fullName>
    </recommendedName>
</protein>
<organism evidence="5 6">
    <name type="scientific">Cinchona calisaya</name>
    <dbReference type="NCBI Taxonomy" id="153742"/>
    <lineage>
        <taxon>Eukaryota</taxon>
        <taxon>Viridiplantae</taxon>
        <taxon>Streptophyta</taxon>
        <taxon>Embryophyta</taxon>
        <taxon>Tracheophyta</taxon>
        <taxon>Spermatophyta</taxon>
        <taxon>Magnoliopsida</taxon>
        <taxon>eudicotyledons</taxon>
        <taxon>Gunneridae</taxon>
        <taxon>Pentapetalae</taxon>
        <taxon>asterids</taxon>
        <taxon>lamiids</taxon>
        <taxon>Gentianales</taxon>
        <taxon>Rubiaceae</taxon>
        <taxon>Cinchonoideae</taxon>
        <taxon>Cinchoneae</taxon>
        <taxon>Cinchona</taxon>
    </lineage>
</organism>
<feature type="coiled-coil region" evidence="3">
    <location>
        <begin position="393"/>
        <end position="493"/>
    </location>
</feature>
<gene>
    <name evidence="5" type="ORF">ACH5RR_018935</name>
</gene>
<dbReference type="InterPro" id="IPR015915">
    <property type="entry name" value="Kelch-typ_b-propeller"/>
</dbReference>
<dbReference type="InterPro" id="IPR011043">
    <property type="entry name" value="Gal_Oxase/kelch_b-propeller"/>
</dbReference>
<dbReference type="Proteomes" id="UP001630127">
    <property type="component" value="Unassembled WGS sequence"/>
</dbReference>
<dbReference type="Gene3D" id="1.10.287.1490">
    <property type="match status" value="1"/>
</dbReference>
<dbReference type="PANTHER" id="PTHR46093:SF5">
    <property type="entry name" value="OS02G0822800 PROTEIN"/>
    <property type="match status" value="1"/>
</dbReference>
<comment type="caution">
    <text evidence="5">The sequence shown here is derived from an EMBL/GenBank/DDBJ whole genome shotgun (WGS) entry which is preliminary data.</text>
</comment>
<evidence type="ECO:0000256" key="1">
    <source>
        <dbReference type="ARBA" id="ARBA00022441"/>
    </source>
</evidence>
<dbReference type="InterPro" id="IPR006652">
    <property type="entry name" value="Kelch_1"/>
</dbReference>
<reference evidence="5 6" key="1">
    <citation type="submission" date="2024-11" db="EMBL/GenBank/DDBJ databases">
        <title>A near-complete genome assembly of Cinchona calisaya.</title>
        <authorList>
            <person name="Lian D.C."/>
            <person name="Zhao X.W."/>
            <person name="Wei L."/>
        </authorList>
    </citation>
    <scope>NUCLEOTIDE SEQUENCE [LARGE SCALE GENOMIC DNA]</scope>
    <source>
        <tissue evidence="5">Nenye</tissue>
    </source>
</reference>
<dbReference type="Pfam" id="PF24681">
    <property type="entry name" value="Kelch_KLHDC2_KLHL20_DRC7"/>
    <property type="match status" value="2"/>
</dbReference>
<dbReference type="PANTHER" id="PTHR46093">
    <property type="entry name" value="ACYL-COA-BINDING DOMAIN-CONTAINING PROTEIN 5"/>
    <property type="match status" value="1"/>
</dbReference>
<dbReference type="InterPro" id="IPR056819">
    <property type="entry name" value="ACBP4-6_C"/>
</dbReference>
<keyword evidence="3" id="KW-0175">Coiled coil</keyword>
<dbReference type="SUPFAM" id="SSF50965">
    <property type="entry name" value="Galactose oxidase, central domain"/>
    <property type="match status" value="1"/>
</dbReference>
<evidence type="ECO:0000256" key="2">
    <source>
        <dbReference type="ARBA" id="ARBA00022737"/>
    </source>
</evidence>
<evidence type="ECO:0000256" key="3">
    <source>
        <dbReference type="SAM" id="Coils"/>
    </source>
</evidence>
<keyword evidence="2" id="KW-0677">Repeat</keyword>
<dbReference type="Gene3D" id="2.120.10.80">
    <property type="entry name" value="Kelch-type beta propeller"/>
    <property type="match status" value="2"/>
</dbReference>
<name>A0ABD2ZN05_9GENT</name>
<evidence type="ECO:0000313" key="6">
    <source>
        <dbReference type="Proteomes" id="UP001630127"/>
    </source>
</evidence>
<dbReference type="SMART" id="SM00612">
    <property type="entry name" value="Kelch"/>
    <property type="match status" value="3"/>
</dbReference>